<reference evidence="3" key="2">
    <citation type="submission" date="2015-03" db="EMBL/GenBank/DDBJ databases">
        <title>Genome sequence of Azospirillum thiophilum strain DSM 21654T.</title>
        <authorList>
            <person name="Kwak Y."/>
            <person name="Shin J.-H."/>
        </authorList>
    </citation>
    <scope>NUCLEOTIDE SEQUENCE [LARGE SCALE GENOMIC DNA]</scope>
    <source>
        <strain evidence="3">DSM 15199</strain>
    </source>
</reference>
<evidence type="ECO:0000313" key="2">
    <source>
        <dbReference type="EMBL" id="AKH63597.1"/>
    </source>
</evidence>
<dbReference type="RefSeq" id="WP_023046436.1">
    <property type="nucleotide sequence ID" value="NZ_CP011104.1"/>
</dbReference>
<dbReference type="InterPro" id="IPR029127">
    <property type="entry name" value="MvaI_BcnI"/>
</dbReference>
<evidence type="ECO:0000313" key="3">
    <source>
        <dbReference type="Proteomes" id="UP000034866"/>
    </source>
</evidence>
<organism evidence="2 3">
    <name type="scientific">Photorhabdus thracensis</name>
    <dbReference type="NCBI Taxonomy" id="230089"/>
    <lineage>
        <taxon>Bacteria</taxon>
        <taxon>Pseudomonadati</taxon>
        <taxon>Pseudomonadota</taxon>
        <taxon>Gammaproteobacteria</taxon>
        <taxon>Enterobacterales</taxon>
        <taxon>Morganellaceae</taxon>
        <taxon>Photorhabdus</taxon>
    </lineage>
</organism>
<name>A0A0F7LP68_9GAMM</name>
<gene>
    <name evidence="2" type="ORF">VY86_09885</name>
</gene>
<sequence length="439" mass="49904">MANELINIEKISFIMKGLGAKKIIVKPLSNNDNSKQQIYLGSDFTVIQGIPIGELKSAGMSKKGAIFKAALNLFWINADGYKEQAYGSQIILYPKYPEIRLSGIIKGCSIAPSHLMQPPTKEERINRCDKSRYLIFGICEDIILAYMSSWEDTLSIELRKLIDKNLINPVFSVFYEYYSNIKDSRIDLIARLKEIYSYGFIKSQRLDKNGNVIEYRARNGAGFTLESLFGIIPNGRSGPDFSGWELKAHSGSVVTLMTPEPNKGEYIENLHKFMSDYASSKKEDRVDFASIHKIGLLNEKTKLTLYLEGYDFDKKEIIDPDGGLVLRSTSGNIAAVWNFGKLLDHWKRKHTKTCFVSYEMKHADFPYYKFGPQIVLATGANLTKFINALESSKIYYDPGVNIKYQGGVSKVKKRNQFRIKWKDVLSIYDKTENLDLNKG</sequence>
<accession>A0A0F7LP68</accession>
<protein>
    <recommendedName>
        <fullName evidence="1">MvaI/BcnI restriction endonuclease domain-containing protein</fullName>
    </recommendedName>
</protein>
<dbReference type="PATRIC" id="fig|230089.6.peg.2195"/>
<feature type="domain" description="MvaI/BcnI restriction endonuclease" evidence="1">
    <location>
        <begin position="189"/>
        <end position="428"/>
    </location>
</feature>
<dbReference type="STRING" id="230089.VY86_09885"/>
<dbReference type="Proteomes" id="UP000034866">
    <property type="component" value="Chromosome"/>
</dbReference>
<evidence type="ECO:0000259" key="1">
    <source>
        <dbReference type="Pfam" id="PF15515"/>
    </source>
</evidence>
<dbReference type="KEGG" id="ptt:VY86_09885"/>
<reference evidence="2 3" key="1">
    <citation type="journal article" date="2015" name="J. Biotechnol.">
        <title>Complete genome sequence of Photorhabdus temperata subsp. thracensis 39-8(T), an entomopathogenic bacterium for the improved commercial bioinsecticide.</title>
        <authorList>
            <person name="Kwak Y."/>
            <person name="Shin J.H."/>
        </authorList>
    </citation>
    <scope>NUCLEOTIDE SEQUENCE [LARGE SCALE GENOMIC DNA]</scope>
    <source>
        <strain evidence="2 3">DSM 15199</strain>
    </source>
</reference>
<proteinExistence type="predicted"/>
<dbReference type="Gene3D" id="3.40.210.20">
    <property type="entry name" value="MvaI/BcnI restriction endonuclease, catalytic domain"/>
    <property type="match status" value="1"/>
</dbReference>
<dbReference type="AlphaFoldDB" id="A0A0F7LP68"/>
<dbReference type="InterPro" id="IPR043004">
    <property type="entry name" value="MvaI_BcnI_cat"/>
</dbReference>
<dbReference type="Pfam" id="PF15515">
    <property type="entry name" value="MvaI_BcnI"/>
    <property type="match status" value="1"/>
</dbReference>
<dbReference type="REBASE" id="113572">
    <property type="entry name" value="Pte15199ORF9875P"/>
</dbReference>
<dbReference type="EMBL" id="CP011104">
    <property type="protein sequence ID" value="AKH63597.1"/>
    <property type="molecule type" value="Genomic_DNA"/>
</dbReference>
<keyword evidence="3" id="KW-1185">Reference proteome</keyword>